<keyword evidence="4" id="KW-0812">Transmembrane</keyword>
<evidence type="ECO:0000256" key="4">
    <source>
        <dbReference type="SAM" id="Phobius"/>
    </source>
</evidence>
<keyword evidence="3" id="KW-0808">Transferase</keyword>
<dbReference type="Proteomes" id="UP000178040">
    <property type="component" value="Unassembled WGS sequence"/>
</dbReference>
<feature type="transmembrane region" description="Helical" evidence="4">
    <location>
        <begin position="258"/>
        <end position="278"/>
    </location>
</feature>
<evidence type="ECO:0000259" key="5">
    <source>
        <dbReference type="Pfam" id="PF00535"/>
    </source>
</evidence>
<evidence type="ECO:0000256" key="3">
    <source>
        <dbReference type="ARBA" id="ARBA00022679"/>
    </source>
</evidence>
<keyword evidence="4" id="KW-0472">Membrane</keyword>
<dbReference type="SUPFAM" id="SSF53448">
    <property type="entry name" value="Nucleotide-diphospho-sugar transferases"/>
    <property type="match status" value="1"/>
</dbReference>
<proteinExistence type="inferred from homology"/>
<accession>A0A1F7IJ47</accession>
<evidence type="ECO:0000256" key="1">
    <source>
        <dbReference type="ARBA" id="ARBA00006739"/>
    </source>
</evidence>
<gene>
    <name evidence="6" type="ORF">A3B40_00945</name>
</gene>
<dbReference type="PANTHER" id="PTHR43630:SF1">
    <property type="entry name" value="POLY-BETA-1,6-N-ACETYL-D-GLUCOSAMINE SYNTHASE"/>
    <property type="match status" value="1"/>
</dbReference>
<evidence type="ECO:0000313" key="7">
    <source>
        <dbReference type="Proteomes" id="UP000178040"/>
    </source>
</evidence>
<dbReference type="InterPro" id="IPR029044">
    <property type="entry name" value="Nucleotide-diphossugar_trans"/>
</dbReference>
<dbReference type="EMBL" id="MGAI01000052">
    <property type="protein sequence ID" value="OGK43389.1"/>
    <property type="molecule type" value="Genomic_DNA"/>
</dbReference>
<evidence type="ECO:0000313" key="6">
    <source>
        <dbReference type="EMBL" id="OGK43389.1"/>
    </source>
</evidence>
<evidence type="ECO:0000256" key="2">
    <source>
        <dbReference type="ARBA" id="ARBA00022676"/>
    </source>
</evidence>
<dbReference type="Pfam" id="PF00535">
    <property type="entry name" value="Glycos_transf_2"/>
    <property type="match status" value="1"/>
</dbReference>
<name>A0A1F7IJ47_9BACT</name>
<feature type="domain" description="Glycosyltransferase 2-like" evidence="5">
    <location>
        <begin position="9"/>
        <end position="175"/>
    </location>
</feature>
<reference evidence="6 7" key="1">
    <citation type="journal article" date="2016" name="Nat. Commun.">
        <title>Thousands of microbial genomes shed light on interconnected biogeochemical processes in an aquifer system.</title>
        <authorList>
            <person name="Anantharaman K."/>
            <person name="Brown C.T."/>
            <person name="Hug L.A."/>
            <person name="Sharon I."/>
            <person name="Castelle C.J."/>
            <person name="Probst A.J."/>
            <person name="Thomas B.C."/>
            <person name="Singh A."/>
            <person name="Wilkins M.J."/>
            <person name="Karaoz U."/>
            <person name="Brodie E.L."/>
            <person name="Williams K.H."/>
            <person name="Hubbard S.S."/>
            <person name="Banfield J.F."/>
        </authorList>
    </citation>
    <scope>NUCLEOTIDE SEQUENCE [LARGE SCALE GENOMIC DNA]</scope>
</reference>
<sequence>MSKIPTVTIATIALNEEQNIEKFLRSVLDQQEEGFKIVKILVISDGSSDKTAEIAKSFKSGLIRVISHENRIGKSARLNELYQNLDTDLLLQSDSDIIYSHKYVVRDMLLPLIKNKDVAMCGGNPLPIKGATYIEKAINLTTEVYQEFRQKVRNGDNVFSADGRILSFKKELVKKINVPNDMIANDMFTYFCCLILGLKYKFVASAIVYFRSPQSVRDHIRQNVRFRASPFRMEKYFSKELVKKETSIPKSLLYRTQLLMFIKHPISTLYIYLINLYCKLRARKIEDKLDAKWAIADSTKYV</sequence>
<comment type="caution">
    <text evidence="6">The sequence shown here is derived from an EMBL/GenBank/DDBJ whole genome shotgun (WGS) entry which is preliminary data.</text>
</comment>
<dbReference type="PANTHER" id="PTHR43630">
    <property type="entry name" value="POLY-BETA-1,6-N-ACETYL-D-GLUCOSAMINE SYNTHASE"/>
    <property type="match status" value="1"/>
</dbReference>
<keyword evidence="2" id="KW-0328">Glycosyltransferase</keyword>
<dbReference type="InterPro" id="IPR001173">
    <property type="entry name" value="Glyco_trans_2-like"/>
</dbReference>
<dbReference type="GO" id="GO:0016757">
    <property type="term" value="F:glycosyltransferase activity"/>
    <property type="evidence" value="ECO:0007669"/>
    <property type="project" value="UniProtKB-KW"/>
</dbReference>
<organism evidence="6 7">
    <name type="scientific">Candidatus Roizmanbacteria bacterium RIFCSPLOWO2_01_FULL_37_16</name>
    <dbReference type="NCBI Taxonomy" id="1802058"/>
    <lineage>
        <taxon>Bacteria</taxon>
        <taxon>Candidatus Roizmaniibacteriota</taxon>
    </lineage>
</organism>
<dbReference type="Gene3D" id="3.90.550.10">
    <property type="entry name" value="Spore Coat Polysaccharide Biosynthesis Protein SpsA, Chain A"/>
    <property type="match status" value="1"/>
</dbReference>
<keyword evidence="4" id="KW-1133">Transmembrane helix</keyword>
<dbReference type="AlphaFoldDB" id="A0A1F7IJ47"/>
<protein>
    <recommendedName>
        <fullName evidence="5">Glycosyltransferase 2-like domain-containing protein</fullName>
    </recommendedName>
</protein>
<comment type="similarity">
    <text evidence="1">Belongs to the glycosyltransferase 2 family.</text>
</comment>